<dbReference type="CDD" id="cd13123">
    <property type="entry name" value="MATE_MurJ_like"/>
    <property type="match status" value="1"/>
</dbReference>
<keyword evidence="4 10" id="KW-0812">Transmembrane</keyword>
<keyword evidence="5" id="KW-0133">Cell shape</keyword>
<evidence type="ECO:0000256" key="3">
    <source>
        <dbReference type="ARBA" id="ARBA00022475"/>
    </source>
</evidence>
<comment type="subcellular location">
    <subcellularLocation>
        <location evidence="1">Cell membrane</location>
        <topology evidence="1">Multi-pass membrane protein</topology>
    </subcellularLocation>
</comment>
<dbReference type="EMBL" id="JAEKOZ010000001">
    <property type="protein sequence ID" value="MBJ3805942.1"/>
    <property type="molecule type" value="Genomic_DNA"/>
</dbReference>
<feature type="transmembrane region" description="Helical" evidence="10">
    <location>
        <begin position="662"/>
        <end position="684"/>
    </location>
</feature>
<evidence type="ECO:0000256" key="8">
    <source>
        <dbReference type="ARBA" id="ARBA00023136"/>
    </source>
</evidence>
<dbReference type="Proteomes" id="UP000634780">
    <property type="component" value="Unassembled WGS sequence"/>
</dbReference>
<keyword evidence="8 10" id="KW-0472">Membrane</keyword>
<proteinExistence type="predicted"/>
<feature type="transmembrane region" description="Helical" evidence="10">
    <location>
        <begin position="459"/>
        <end position="485"/>
    </location>
</feature>
<feature type="compositionally biased region" description="Low complexity" evidence="9">
    <location>
        <begin position="231"/>
        <end position="262"/>
    </location>
</feature>
<evidence type="ECO:0000256" key="4">
    <source>
        <dbReference type="ARBA" id="ARBA00022692"/>
    </source>
</evidence>
<gene>
    <name evidence="11" type="primary">murJ</name>
    <name evidence="11" type="ORF">JGB26_02195</name>
</gene>
<comment type="caution">
    <text evidence="11">The sequence shown here is derived from an EMBL/GenBank/DDBJ whole genome shotgun (WGS) entry which is preliminary data.</text>
</comment>
<protein>
    <submittedName>
        <fullName evidence="11">Murein biosynthesis integral membrane protein MurJ</fullName>
    </submittedName>
</protein>
<evidence type="ECO:0000256" key="7">
    <source>
        <dbReference type="ARBA" id="ARBA00022989"/>
    </source>
</evidence>
<dbReference type="NCBIfam" id="TIGR01695">
    <property type="entry name" value="murJ_mviN"/>
    <property type="match status" value="1"/>
</dbReference>
<feature type="compositionally biased region" description="Low complexity" evidence="9">
    <location>
        <begin position="341"/>
        <end position="370"/>
    </location>
</feature>
<keyword evidence="12" id="KW-1185">Reference proteome</keyword>
<organism evidence="11 12">
    <name type="scientific">Streptomyces flavofungini</name>
    <dbReference type="NCBI Taxonomy" id="68200"/>
    <lineage>
        <taxon>Bacteria</taxon>
        <taxon>Bacillati</taxon>
        <taxon>Actinomycetota</taxon>
        <taxon>Actinomycetes</taxon>
        <taxon>Kitasatosporales</taxon>
        <taxon>Streptomycetaceae</taxon>
        <taxon>Streptomyces</taxon>
    </lineage>
</organism>
<feature type="transmembrane region" description="Helical" evidence="10">
    <location>
        <begin position="741"/>
        <end position="761"/>
    </location>
</feature>
<feature type="compositionally biased region" description="Low complexity" evidence="9">
    <location>
        <begin position="177"/>
        <end position="196"/>
    </location>
</feature>
<name>A0ABS0WYC4_9ACTN</name>
<feature type="transmembrane region" description="Helical" evidence="10">
    <location>
        <begin position="705"/>
        <end position="729"/>
    </location>
</feature>
<dbReference type="PANTHER" id="PTHR43549">
    <property type="entry name" value="MULTIDRUG RESISTANCE PROTEIN YPNP-RELATED"/>
    <property type="match status" value="1"/>
</dbReference>
<feature type="transmembrane region" description="Helical" evidence="10">
    <location>
        <begin position="773"/>
        <end position="795"/>
    </location>
</feature>
<feature type="transmembrane region" description="Helical" evidence="10">
    <location>
        <begin position="505"/>
        <end position="525"/>
    </location>
</feature>
<feature type="compositionally biased region" description="Low complexity" evidence="9">
    <location>
        <begin position="205"/>
        <end position="223"/>
    </location>
</feature>
<evidence type="ECO:0000256" key="10">
    <source>
        <dbReference type="SAM" id="Phobius"/>
    </source>
</evidence>
<feature type="compositionally biased region" description="Polar residues" evidence="9">
    <location>
        <begin position="263"/>
        <end position="274"/>
    </location>
</feature>
<dbReference type="InterPro" id="IPR052031">
    <property type="entry name" value="Membrane_Transporter-Flippase"/>
</dbReference>
<dbReference type="RefSeq" id="WP_190118545.1">
    <property type="nucleotide sequence ID" value="NZ_BMVR01000011.1"/>
</dbReference>
<sequence>MNAPYDGERGQGAGSSGAAGDPPPGPHEDGQVPPQHAPDAYLQDAYAQDPYRAQDLSAQDPVAEALYDRAAHPPPPPGSYPDPQQLYAQPPSSPYQPDPRVWAQTPPPEPDGTTRHLPYGDDPRTTQYVGVDDLVTQAGEERHQPDAFAHLFRDQQGGGHHDPRAGYVDPQAADPRAQQGYAGQQNAPYQGQQGQQGAQGGGYQGQHPAQNAGYQDPQAAGYQGQPGGYQGQPASGYQDQQGAAYYQQQPGYPDQQQPGAGYANQQGYADQQHGTPYAYPQNNAAYGAQQGAQYAQQGAPYANQQAGGYYQDPNQYPDPHQYPDPNQNGYYQEPQHGGTRPPAGQEAPAAVPAPAKAPSSAPAAPAGKSGGRASSLLKSSAVMAAGTMVSRLTGFVRSAMIVSALGIGLLGDTFQVAYQLPTMIYILTVGGGLNSVFVPQLVRAQKNDADGGQAYANRLLTLVMVALGVLTVLGWIAAPLLVHLLSTPVASDPAANEVAITFVRYFLPSIFFMGIHVVMGQILNARGKFGAMMWTPVLNNVVIIATLGMFLWVYGTSEKSGMRVTSIPDDGVQLLGVGVLLGLIVQSLAMFPYLRETGFKLRLRFDWKGQGLGKAAKLAKWTMFFVLANQAGAIVVIQLGTAAVKHSGMDGTGFAAYSNAQLIWMLPQAIITVSLMAALLPRLARSAHEGDTGAVRDDISQGLRTSAVAIVPIAFSFLALGIPMCTLIFGSSGVNGATRMGYMLMAFGLGLIPYSVQYVVLRAFYAYEDTRTPFYNTVIVAAFNAAASGICYLVLPARWAVAGMALSYGAAYAIGVGVAWQRLRKRLGGDLDGANVIRTYARLALASVPGAILGAGAGYAITKALGQGVIGSLAALIVGLAVLFGVFFVAARRMRIQELNSLVGMVRGRLGR</sequence>
<dbReference type="Pfam" id="PF03023">
    <property type="entry name" value="MurJ"/>
    <property type="match status" value="1"/>
</dbReference>
<feature type="transmembrane region" description="Helical" evidence="10">
    <location>
        <begin position="416"/>
        <end position="438"/>
    </location>
</feature>
<feature type="transmembrane region" description="Helical" evidence="10">
    <location>
        <begin position="840"/>
        <end position="862"/>
    </location>
</feature>
<feature type="transmembrane region" description="Helical" evidence="10">
    <location>
        <begin position="868"/>
        <end position="891"/>
    </location>
</feature>
<accession>A0ABS0WYC4</accession>
<evidence type="ECO:0000256" key="5">
    <source>
        <dbReference type="ARBA" id="ARBA00022960"/>
    </source>
</evidence>
<dbReference type="InterPro" id="IPR004268">
    <property type="entry name" value="MurJ"/>
</dbReference>
<evidence type="ECO:0000313" key="12">
    <source>
        <dbReference type="Proteomes" id="UP000634780"/>
    </source>
</evidence>
<reference evidence="11 12" key="1">
    <citation type="submission" date="2020-12" db="EMBL/GenBank/DDBJ databases">
        <title>Streptomyces typhae sp. nov., a novel endophytic actinomycete isolated from the root of cattail pollen (Typha angustifolia L.).</title>
        <authorList>
            <person name="Peng C."/>
            <person name="Liu C."/>
        </authorList>
    </citation>
    <scope>NUCLEOTIDE SEQUENCE [LARGE SCALE GENOMIC DNA]</scope>
    <source>
        <strain evidence="11 12">JCM 4753</strain>
    </source>
</reference>
<evidence type="ECO:0000256" key="2">
    <source>
        <dbReference type="ARBA" id="ARBA00022448"/>
    </source>
</evidence>
<feature type="compositionally biased region" description="Low complexity" evidence="9">
    <location>
        <begin position="276"/>
        <end position="311"/>
    </location>
</feature>
<feature type="transmembrane region" description="Helical" evidence="10">
    <location>
        <begin position="621"/>
        <end position="642"/>
    </location>
</feature>
<feature type="region of interest" description="Disordered" evidence="9">
    <location>
        <begin position="1"/>
        <end position="370"/>
    </location>
</feature>
<evidence type="ECO:0000313" key="11">
    <source>
        <dbReference type="EMBL" id="MBJ3805942.1"/>
    </source>
</evidence>
<feature type="compositionally biased region" description="Basic and acidic residues" evidence="9">
    <location>
        <begin position="112"/>
        <end position="124"/>
    </location>
</feature>
<feature type="transmembrane region" description="Helical" evidence="10">
    <location>
        <begin position="537"/>
        <end position="554"/>
    </location>
</feature>
<feature type="transmembrane region" description="Helical" evidence="10">
    <location>
        <begin position="801"/>
        <end position="820"/>
    </location>
</feature>
<evidence type="ECO:0000256" key="6">
    <source>
        <dbReference type="ARBA" id="ARBA00022984"/>
    </source>
</evidence>
<dbReference type="PRINTS" id="PR01806">
    <property type="entry name" value="VIRFACTRMVIN"/>
</dbReference>
<evidence type="ECO:0000256" key="1">
    <source>
        <dbReference type="ARBA" id="ARBA00004651"/>
    </source>
</evidence>
<keyword evidence="6" id="KW-0573">Peptidoglycan synthesis</keyword>
<evidence type="ECO:0000256" key="9">
    <source>
        <dbReference type="SAM" id="MobiDB-lite"/>
    </source>
</evidence>
<dbReference type="PANTHER" id="PTHR43549:SF3">
    <property type="entry name" value="MULTIDRUG RESISTANCE PROTEIN YPNP-RELATED"/>
    <property type="match status" value="1"/>
</dbReference>
<keyword evidence="7 10" id="KW-1133">Transmembrane helix</keyword>
<keyword evidence="2" id="KW-0813">Transport</keyword>
<keyword evidence="3" id="KW-1003">Cell membrane</keyword>
<feature type="transmembrane region" description="Helical" evidence="10">
    <location>
        <begin position="574"/>
        <end position="594"/>
    </location>
</feature>